<dbReference type="SUPFAM" id="SSF47413">
    <property type="entry name" value="lambda repressor-like DNA-binding domains"/>
    <property type="match status" value="1"/>
</dbReference>
<evidence type="ECO:0000313" key="1">
    <source>
        <dbReference type="EMBL" id="KGF30476.1"/>
    </source>
</evidence>
<dbReference type="RefSeq" id="WP_036559280.1">
    <property type="nucleotide sequence ID" value="NZ_JRNI01000024.1"/>
</dbReference>
<dbReference type="GO" id="GO:0003677">
    <property type="term" value="F:DNA binding"/>
    <property type="evidence" value="ECO:0007669"/>
    <property type="project" value="InterPro"/>
</dbReference>
<keyword evidence="2" id="KW-1185">Reference proteome</keyword>
<comment type="caution">
    <text evidence="1">The sequence shown here is derived from an EMBL/GenBank/DDBJ whole genome shotgun (WGS) entry which is preliminary data.</text>
</comment>
<dbReference type="InterPro" id="IPR026365">
    <property type="entry name" value="BcepMu_gp16"/>
</dbReference>
<protein>
    <recommendedName>
        <fullName evidence="3">DNA-binding protein</fullName>
    </recommendedName>
</protein>
<gene>
    <name evidence="1" type="ORF">HMPREF2130_06555</name>
</gene>
<dbReference type="eggNOG" id="ENOG5033A7T">
    <property type="taxonomic scope" value="Bacteria"/>
</dbReference>
<reference evidence="1 2" key="1">
    <citation type="submission" date="2014-07" db="EMBL/GenBank/DDBJ databases">
        <authorList>
            <person name="McCorrison J."/>
            <person name="Sanka R."/>
            <person name="Torralba M."/>
            <person name="Gillis M."/>
            <person name="Haft D.H."/>
            <person name="Methe B."/>
            <person name="Sutton G."/>
            <person name="Nelson K.E."/>
        </authorList>
    </citation>
    <scope>NUCLEOTIDE SEQUENCE [LARGE SCALE GENOMIC DNA]</scope>
    <source>
        <strain evidence="1 2">DNF00040</strain>
    </source>
</reference>
<dbReference type="OrthoDB" id="5679056at2"/>
<dbReference type="NCBIfam" id="TIGR04111">
    <property type="entry name" value="BcepMu_gp16"/>
    <property type="match status" value="1"/>
</dbReference>
<dbReference type="Gene3D" id="1.10.260.40">
    <property type="entry name" value="lambda repressor-like DNA-binding domains"/>
    <property type="match status" value="1"/>
</dbReference>
<evidence type="ECO:0008006" key="3">
    <source>
        <dbReference type="Google" id="ProtNLM"/>
    </source>
</evidence>
<name>A0A095Z7Y9_9BURK</name>
<dbReference type="AlphaFoldDB" id="A0A095Z7Y9"/>
<organism evidence="1 2">
    <name type="scientific">Oligella urethralis DNF00040</name>
    <dbReference type="NCBI Taxonomy" id="1401065"/>
    <lineage>
        <taxon>Bacteria</taxon>
        <taxon>Pseudomonadati</taxon>
        <taxon>Pseudomonadota</taxon>
        <taxon>Betaproteobacteria</taxon>
        <taxon>Burkholderiales</taxon>
        <taxon>Alcaligenaceae</taxon>
        <taxon>Oligella</taxon>
    </lineage>
</organism>
<proteinExistence type="predicted"/>
<evidence type="ECO:0000313" key="2">
    <source>
        <dbReference type="Proteomes" id="UP000029629"/>
    </source>
</evidence>
<dbReference type="Proteomes" id="UP000029629">
    <property type="component" value="Unassembled WGS sequence"/>
</dbReference>
<dbReference type="InterPro" id="IPR001387">
    <property type="entry name" value="Cro/C1-type_HTH"/>
</dbReference>
<sequence length="65" mass="7339">MKTPEQVKQEFRAKGRTFAQFARENNVHVNEVYKVLNGQYKAHYGQAHEIAVALGLKKTSAHQAA</sequence>
<dbReference type="CDD" id="cd00093">
    <property type="entry name" value="HTH_XRE"/>
    <property type="match status" value="1"/>
</dbReference>
<dbReference type="EMBL" id="JRNI01000024">
    <property type="protein sequence ID" value="KGF30476.1"/>
    <property type="molecule type" value="Genomic_DNA"/>
</dbReference>
<accession>A0A095Z7Y9</accession>
<dbReference type="InterPro" id="IPR010982">
    <property type="entry name" value="Lambda_DNA-bd_dom_sf"/>
</dbReference>